<proteinExistence type="predicted"/>
<evidence type="ECO:0000256" key="8">
    <source>
        <dbReference type="ARBA" id="ARBA00022840"/>
    </source>
</evidence>
<dbReference type="Gene3D" id="1.10.287.1080">
    <property type="entry name" value="MazG-like"/>
    <property type="match status" value="1"/>
</dbReference>
<reference evidence="12" key="1">
    <citation type="journal article" date="2023" name="Plant J.">
        <title>Genome sequences and population genomics provide insights into the demographic history, inbreeding, and mutation load of two 'living fossil' tree species of Dipteronia.</title>
        <authorList>
            <person name="Feng Y."/>
            <person name="Comes H.P."/>
            <person name="Chen J."/>
            <person name="Zhu S."/>
            <person name="Lu R."/>
            <person name="Zhang X."/>
            <person name="Li P."/>
            <person name="Qiu J."/>
            <person name="Olsen K.M."/>
            <person name="Qiu Y."/>
        </authorList>
    </citation>
    <scope>NUCLEOTIDE SEQUENCE</scope>
    <source>
        <strain evidence="12">NBL</strain>
    </source>
</reference>
<dbReference type="FunFam" id="3.10.20.810:FF:000002">
    <property type="entry name" value="Histidine biosynthesis trifunctional protein"/>
    <property type="match status" value="1"/>
</dbReference>
<dbReference type="SUPFAM" id="SSF141734">
    <property type="entry name" value="HisI-like"/>
    <property type="match status" value="1"/>
</dbReference>
<evidence type="ECO:0000313" key="12">
    <source>
        <dbReference type="EMBL" id="KAK3180827.1"/>
    </source>
</evidence>
<keyword evidence="8" id="KW-0067">ATP-binding</keyword>
<evidence type="ECO:0000256" key="9">
    <source>
        <dbReference type="ARBA" id="ARBA00023102"/>
    </source>
</evidence>
<dbReference type="GO" id="GO:0004635">
    <property type="term" value="F:phosphoribosyl-AMP cyclohydrolase activity"/>
    <property type="evidence" value="ECO:0007669"/>
    <property type="project" value="UniProtKB-EC"/>
</dbReference>
<accession>A0AAE0DQP1</accession>
<keyword evidence="7" id="KW-0378">Hydrolase</keyword>
<dbReference type="Gene3D" id="3.10.20.810">
    <property type="entry name" value="Phosphoribosyl-AMP cyclohydrolase"/>
    <property type="match status" value="1"/>
</dbReference>
<dbReference type="NCBIfam" id="TIGR03188">
    <property type="entry name" value="histidine_hisI"/>
    <property type="match status" value="1"/>
</dbReference>
<comment type="catalytic activity">
    <reaction evidence="2">
        <text>1-(5-phospho-beta-D-ribosyl)-ATP + H2O = 1-(5-phospho-beta-D-ribosyl)-5'-AMP + diphosphate + H(+)</text>
        <dbReference type="Rhea" id="RHEA:22828"/>
        <dbReference type="ChEBI" id="CHEBI:15377"/>
        <dbReference type="ChEBI" id="CHEBI:15378"/>
        <dbReference type="ChEBI" id="CHEBI:33019"/>
        <dbReference type="ChEBI" id="CHEBI:59457"/>
        <dbReference type="ChEBI" id="CHEBI:73183"/>
        <dbReference type="EC" id="3.6.1.31"/>
    </reaction>
</comment>
<keyword evidence="10" id="KW-0511">Multifunctional enzyme</keyword>
<feature type="domain" description="Phosphoribosyl-AMP cyclohydrolase" evidence="11">
    <location>
        <begin position="83"/>
        <end position="154"/>
    </location>
</feature>
<dbReference type="GO" id="GO:0004636">
    <property type="term" value="F:phosphoribosyl-ATP diphosphatase activity"/>
    <property type="evidence" value="ECO:0007669"/>
    <property type="project" value="UniProtKB-EC"/>
</dbReference>
<sequence>MLVNGRRVAVAAEHVVFIRACSPNDVVSMVEEIVELNIMQIMTIGLLPSVELTASASSDQKADRKTGLYTTTVVDERGIALGLVYSSKQSIVEALKTGTGVYQSRKRGLWHKGASSGDTQELINLDFDCDKDALLFRVRQRGKGFCHLSTMTCWGSNTGLSRLERTIKERKQSAPEGSYTKRLFNEPSMVNAKIREEADELCEAQTKEEIAAEAADLFYFALTRCIAAGVSLEDIEKNLDLKSMRAK</sequence>
<keyword evidence="5" id="KW-0028">Amino-acid biosynthesis</keyword>
<dbReference type="Proteomes" id="UP001281410">
    <property type="component" value="Unassembled WGS sequence"/>
</dbReference>
<comment type="pathway">
    <text evidence="3">Amino-acid biosynthesis; L-histidine biosynthesis; L-histidine from 5-phospho-alpha-D-ribose 1-diphosphate: step 3/9.</text>
</comment>
<dbReference type="GO" id="GO:0005524">
    <property type="term" value="F:ATP binding"/>
    <property type="evidence" value="ECO:0007669"/>
    <property type="project" value="UniProtKB-KW"/>
</dbReference>
<keyword evidence="6" id="KW-0547">Nucleotide-binding</keyword>
<comment type="pathway">
    <text evidence="4">Amino-acid biosynthesis; L-histidine biosynthesis; L-histidine from 5-phospho-alpha-D-ribose 1-diphosphate: step 2/9.</text>
</comment>
<dbReference type="InterPro" id="IPR002496">
    <property type="entry name" value="PRib_AMP_CycHydrolase_dom"/>
</dbReference>
<evidence type="ECO:0000313" key="13">
    <source>
        <dbReference type="Proteomes" id="UP001281410"/>
    </source>
</evidence>
<evidence type="ECO:0000256" key="3">
    <source>
        <dbReference type="ARBA" id="ARBA00005169"/>
    </source>
</evidence>
<gene>
    <name evidence="12" type="ORF">Dsin_032796</name>
</gene>
<evidence type="ECO:0000256" key="4">
    <source>
        <dbReference type="ARBA" id="ARBA00005204"/>
    </source>
</evidence>
<dbReference type="InterPro" id="IPR038019">
    <property type="entry name" value="PRib_AMP_CycHydrolase_sf"/>
</dbReference>
<dbReference type="FunFam" id="1.10.287.1080:FF:000002">
    <property type="entry name" value="Histidine biosynthesis bifunctional protein HisIE"/>
    <property type="match status" value="1"/>
</dbReference>
<evidence type="ECO:0000256" key="10">
    <source>
        <dbReference type="ARBA" id="ARBA00023268"/>
    </source>
</evidence>
<keyword evidence="13" id="KW-1185">Reference proteome</keyword>
<dbReference type="InterPro" id="IPR008179">
    <property type="entry name" value="HisE"/>
</dbReference>
<protein>
    <recommendedName>
        <fullName evidence="11">Phosphoribosyl-AMP cyclohydrolase domain-containing protein</fullName>
    </recommendedName>
</protein>
<name>A0AAE0DQP1_9ROSI</name>
<comment type="caution">
    <text evidence="12">The sequence shown here is derived from an EMBL/GenBank/DDBJ whole genome shotgun (WGS) entry which is preliminary data.</text>
</comment>
<evidence type="ECO:0000256" key="7">
    <source>
        <dbReference type="ARBA" id="ARBA00022801"/>
    </source>
</evidence>
<dbReference type="AlphaFoldDB" id="A0AAE0DQP1"/>
<feature type="non-terminal residue" evidence="12">
    <location>
        <position position="1"/>
    </location>
</feature>
<comment type="catalytic activity">
    <reaction evidence="1">
        <text>1-(5-phospho-beta-D-ribosyl)-5'-AMP + H2O = 1-(5-phospho-beta-D-ribosyl)-5-[(5-phospho-beta-D-ribosylamino)methylideneamino]imidazole-4-carboxamide</text>
        <dbReference type="Rhea" id="RHEA:20049"/>
        <dbReference type="ChEBI" id="CHEBI:15377"/>
        <dbReference type="ChEBI" id="CHEBI:58435"/>
        <dbReference type="ChEBI" id="CHEBI:59457"/>
        <dbReference type="EC" id="3.5.4.19"/>
    </reaction>
</comment>
<dbReference type="GO" id="GO:0000105">
    <property type="term" value="P:L-histidine biosynthetic process"/>
    <property type="evidence" value="ECO:0007669"/>
    <property type="project" value="UniProtKB-KW"/>
</dbReference>
<keyword evidence="9" id="KW-0368">Histidine biosynthesis</keyword>
<dbReference type="PANTHER" id="PTHR42945:SF1">
    <property type="entry name" value="HISTIDINE BIOSYNTHESIS BIFUNCTIONAL PROTEIN HIS7"/>
    <property type="match status" value="1"/>
</dbReference>
<dbReference type="InterPro" id="IPR021130">
    <property type="entry name" value="PRib-ATP_PPHydrolase-like"/>
</dbReference>
<dbReference type="Pfam" id="PF01503">
    <property type="entry name" value="PRA-PH"/>
    <property type="match status" value="1"/>
</dbReference>
<dbReference type="EMBL" id="JANJYJ010000045">
    <property type="protein sequence ID" value="KAK3180827.1"/>
    <property type="molecule type" value="Genomic_DNA"/>
</dbReference>
<evidence type="ECO:0000256" key="5">
    <source>
        <dbReference type="ARBA" id="ARBA00022605"/>
    </source>
</evidence>
<dbReference type="CDD" id="cd11546">
    <property type="entry name" value="NTP-PPase_His4"/>
    <property type="match status" value="1"/>
</dbReference>
<evidence type="ECO:0000256" key="2">
    <source>
        <dbReference type="ARBA" id="ARBA00001460"/>
    </source>
</evidence>
<evidence type="ECO:0000259" key="11">
    <source>
        <dbReference type="Pfam" id="PF01502"/>
    </source>
</evidence>
<dbReference type="SUPFAM" id="SSF101386">
    <property type="entry name" value="all-alpha NTP pyrophosphatases"/>
    <property type="match status" value="1"/>
</dbReference>
<organism evidence="12 13">
    <name type="scientific">Dipteronia sinensis</name>
    <dbReference type="NCBI Taxonomy" id="43782"/>
    <lineage>
        <taxon>Eukaryota</taxon>
        <taxon>Viridiplantae</taxon>
        <taxon>Streptophyta</taxon>
        <taxon>Embryophyta</taxon>
        <taxon>Tracheophyta</taxon>
        <taxon>Spermatophyta</taxon>
        <taxon>Magnoliopsida</taxon>
        <taxon>eudicotyledons</taxon>
        <taxon>Gunneridae</taxon>
        <taxon>Pentapetalae</taxon>
        <taxon>rosids</taxon>
        <taxon>malvids</taxon>
        <taxon>Sapindales</taxon>
        <taxon>Sapindaceae</taxon>
        <taxon>Hippocastanoideae</taxon>
        <taxon>Acereae</taxon>
        <taxon>Dipteronia</taxon>
    </lineage>
</organism>
<dbReference type="PANTHER" id="PTHR42945">
    <property type="entry name" value="HISTIDINE BIOSYNTHESIS BIFUNCTIONAL PROTEIN"/>
    <property type="match status" value="1"/>
</dbReference>
<evidence type="ECO:0000256" key="1">
    <source>
        <dbReference type="ARBA" id="ARBA00000024"/>
    </source>
</evidence>
<dbReference type="Pfam" id="PF01502">
    <property type="entry name" value="PRA-CH"/>
    <property type="match status" value="1"/>
</dbReference>
<evidence type="ECO:0000256" key="6">
    <source>
        <dbReference type="ARBA" id="ARBA00022741"/>
    </source>
</evidence>